<dbReference type="InterPro" id="IPR038071">
    <property type="entry name" value="UROD/MetE-like_sf"/>
</dbReference>
<dbReference type="OrthoDB" id="5422863at2759"/>
<proteinExistence type="predicted"/>
<organism evidence="1 2">
    <name type="scientific">Byssothecium circinans</name>
    <dbReference type="NCBI Taxonomy" id="147558"/>
    <lineage>
        <taxon>Eukaryota</taxon>
        <taxon>Fungi</taxon>
        <taxon>Dikarya</taxon>
        <taxon>Ascomycota</taxon>
        <taxon>Pezizomycotina</taxon>
        <taxon>Dothideomycetes</taxon>
        <taxon>Pleosporomycetidae</taxon>
        <taxon>Pleosporales</taxon>
        <taxon>Massarineae</taxon>
        <taxon>Massarinaceae</taxon>
        <taxon>Byssothecium</taxon>
    </lineage>
</organism>
<gene>
    <name evidence="1" type="ORF">CC80DRAFT_568808</name>
</gene>
<keyword evidence="2" id="KW-1185">Reference proteome</keyword>
<sequence>KSYALFKQRKDEGVIPKHVKFQVSLPGTLNALGLFRLEFQEEMDPQYEDALYRSLQKIVDGTPHCELAVQVDVASEFAFLESADGVFFNCYLEPPLFPKIISRLARLANRVPKDVELGFHLRYGDIGHRHFVEPKDVGLMVEVGNALHKCVQREIQWLHLPVPKERKDVEYFELLRGLKWEVPELYLGLVHEGDEEGTRERIAAAGKVLGEREFGVATECGMGRISSEDVEDIIKIMKTVSAEL</sequence>
<evidence type="ECO:0008006" key="3">
    <source>
        <dbReference type="Google" id="ProtNLM"/>
    </source>
</evidence>
<protein>
    <recommendedName>
        <fullName evidence="3">UROD/MetE-like protein</fullName>
    </recommendedName>
</protein>
<evidence type="ECO:0000313" key="1">
    <source>
        <dbReference type="EMBL" id="KAF1953787.1"/>
    </source>
</evidence>
<name>A0A6A5TXU7_9PLEO</name>
<accession>A0A6A5TXU7</accession>
<dbReference type="AlphaFoldDB" id="A0A6A5TXU7"/>
<feature type="non-terminal residue" evidence="1">
    <location>
        <position position="1"/>
    </location>
</feature>
<dbReference type="Proteomes" id="UP000800035">
    <property type="component" value="Unassembled WGS sequence"/>
</dbReference>
<dbReference type="Gene3D" id="3.20.20.210">
    <property type="match status" value="1"/>
</dbReference>
<dbReference type="SUPFAM" id="SSF51726">
    <property type="entry name" value="UROD/MetE-like"/>
    <property type="match status" value="1"/>
</dbReference>
<evidence type="ECO:0000313" key="2">
    <source>
        <dbReference type="Proteomes" id="UP000800035"/>
    </source>
</evidence>
<reference evidence="1" key="1">
    <citation type="journal article" date="2020" name="Stud. Mycol.">
        <title>101 Dothideomycetes genomes: a test case for predicting lifestyles and emergence of pathogens.</title>
        <authorList>
            <person name="Haridas S."/>
            <person name="Albert R."/>
            <person name="Binder M."/>
            <person name="Bloem J."/>
            <person name="Labutti K."/>
            <person name="Salamov A."/>
            <person name="Andreopoulos B."/>
            <person name="Baker S."/>
            <person name="Barry K."/>
            <person name="Bills G."/>
            <person name="Bluhm B."/>
            <person name="Cannon C."/>
            <person name="Castanera R."/>
            <person name="Culley D."/>
            <person name="Daum C."/>
            <person name="Ezra D."/>
            <person name="Gonzalez J."/>
            <person name="Henrissat B."/>
            <person name="Kuo A."/>
            <person name="Liang C."/>
            <person name="Lipzen A."/>
            <person name="Lutzoni F."/>
            <person name="Magnuson J."/>
            <person name="Mondo S."/>
            <person name="Nolan M."/>
            <person name="Ohm R."/>
            <person name="Pangilinan J."/>
            <person name="Park H.-J."/>
            <person name="Ramirez L."/>
            <person name="Alfaro M."/>
            <person name="Sun H."/>
            <person name="Tritt A."/>
            <person name="Yoshinaga Y."/>
            <person name="Zwiers L.-H."/>
            <person name="Turgeon B."/>
            <person name="Goodwin S."/>
            <person name="Spatafora J."/>
            <person name="Crous P."/>
            <person name="Grigoriev I."/>
        </authorList>
    </citation>
    <scope>NUCLEOTIDE SEQUENCE</scope>
    <source>
        <strain evidence="1">CBS 675.92</strain>
    </source>
</reference>
<dbReference type="EMBL" id="ML977002">
    <property type="protein sequence ID" value="KAF1953787.1"/>
    <property type="molecule type" value="Genomic_DNA"/>
</dbReference>